<organism evidence="1 2">
    <name type="scientific">Kordiimonas sediminis</name>
    <dbReference type="NCBI Taxonomy" id="1735581"/>
    <lineage>
        <taxon>Bacteria</taxon>
        <taxon>Pseudomonadati</taxon>
        <taxon>Pseudomonadota</taxon>
        <taxon>Alphaproteobacteria</taxon>
        <taxon>Kordiimonadales</taxon>
        <taxon>Kordiimonadaceae</taxon>
        <taxon>Kordiimonas</taxon>
    </lineage>
</organism>
<sequence length="51" mass="5822">MMSGTERGHEIRRYFIEVEKGFRERVAEERGVDNLPDTFAKALGLGLLPTQ</sequence>
<dbReference type="RefSeq" id="WP_229819111.1">
    <property type="nucleotide sequence ID" value="NZ_BNCI01000001.1"/>
</dbReference>
<reference evidence="1" key="1">
    <citation type="journal article" date="2014" name="Int. J. Syst. Evol. Microbiol.">
        <title>Complete genome sequence of Corynebacterium casei LMG S-19264T (=DSM 44701T), isolated from a smear-ripened cheese.</title>
        <authorList>
            <consortium name="US DOE Joint Genome Institute (JGI-PGF)"/>
            <person name="Walter F."/>
            <person name="Albersmeier A."/>
            <person name="Kalinowski J."/>
            <person name="Ruckert C."/>
        </authorList>
    </citation>
    <scope>NUCLEOTIDE SEQUENCE</scope>
    <source>
        <strain evidence="1">KCTC 42590</strain>
    </source>
</reference>
<proteinExistence type="predicted"/>
<dbReference type="EMBL" id="BNCI01000001">
    <property type="protein sequence ID" value="GHF14648.1"/>
    <property type="molecule type" value="Genomic_DNA"/>
</dbReference>
<protein>
    <submittedName>
        <fullName evidence="1">Uncharacterized protein</fullName>
    </submittedName>
</protein>
<accession>A0A919AMC1</accession>
<name>A0A919AMC1_9PROT</name>
<gene>
    <name evidence="1" type="ORF">GCM10017044_05930</name>
</gene>
<keyword evidence="2" id="KW-1185">Reference proteome</keyword>
<evidence type="ECO:0000313" key="2">
    <source>
        <dbReference type="Proteomes" id="UP000630923"/>
    </source>
</evidence>
<evidence type="ECO:0000313" key="1">
    <source>
        <dbReference type="EMBL" id="GHF14648.1"/>
    </source>
</evidence>
<dbReference type="Proteomes" id="UP000630923">
    <property type="component" value="Unassembled WGS sequence"/>
</dbReference>
<comment type="caution">
    <text evidence="1">The sequence shown here is derived from an EMBL/GenBank/DDBJ whole genome shotgun (WGS) entry which is preliminary data.</text>
</comment>
<reference evidence="1" key="2">
    <citation type="submission" date="2020-09" db="EMBL/GenBank/DDBJ databases">
        <authorList>
            <person name="Sun Q."/>
            <person name="Kim S."/>
        </authorList>
    </citation>
    <scope>NUCLEOTIDE SEQUENCE</scope>
    <source>
        <strain evidence="1">KCTC 42590</strain>
    </source>
</reference>
<dbReference type="AlphaFoldDB" id="A0A919AMC1"/>